<reference evidence="3" key="1">
    <citation type="submission" date="2017-07" db="EMBL/GenBank/DDBJ databases">
        <title>Draft genome sequence of Effusibacillus lacus strain skLN1.</title>
        <authorList>
            <person name="Watanabe M."/>
            <person name="Kojima H."/>
            <person name="Fukui M."/>
        </authorList>
    </citation>
    <scope>NUCLEOTIDE SEQUENCE [LARGE SCALE GENOMIC DNA]</scope>
    <source>
        <strain evidence="3">skLN1</strain>
    </source>
</reference>
<evidence type="ECO:0000313" key="2">
    <source>
        <dbReference type="EMBL" id="GAX89125.1"/>
    </source>
</evidence>
<accession>A0A292YKW2</accession>
<feature type="transmembrane region" description="Helical" evidence="1">
    <location>
        <begin position="58"/>
        <end position="79"/>
    </location>
</feature>
<evidence type="ECO:0000256" key="1">
    <source>
        <dbReference type="SAM" id="Phobius"/>
    </source>
</evidence>
<dbReference type="AlphaFoldDB" id="A0A292YKW2"/>
<evidence type="ECO:0000313" key="3">
    <source>
        <dbReference type="Proteomes" id="UP000217785"/>
    </source>
</evidence>
<name>A0A292YKW2_9BACL</name>
<protein>
    <recommendedName>
        <fullName evidence="4">Colicin V production protein</fullName>
    </recommendedName>
</protein>
<feature type="transmembrane region" description="Helical" evidence="1">
    <location>
        <begin position="100"/>
        <end position="124"/>
    </location>
</feature>
<organism evidence="2 3">
    <name type="scientific">Effusibacillus lacus</name>
    <dbReference type="NCBI Taxonomy" id="1348429"/>
    <lineage>
        <taxon>Bacteria</taxon>
        <taxon>Bacillati</taxon>
        <taxon>Bacillota</taxon>
        <taxon>Bacilli</taxon>
        <taxon>Bacillales</taxon>
        <taxon>Alicyclobacillaceae</taxon>
        <taxon>Effusibacillus</taxon>
    </lineage>
</organism>
<proteinExistence type="predicted"/>
<dbReference type="Proteomes" id="UP000217785">
    <property type="component" value="Unassembled WGS sequence"/>
</dbReference>
<comment type="caution">
    <text evidence="2">The sequence shown here is derived from an EMBL/GenBank/DDBJ whole genome shotgun (WGS) entry which is preliminary data.</text>
</comment>
<sequence length="149" mass="16593">MGVGSAIALVVFAIPHIQDRLIDGWWAHEFRQWLYDHIRAVPTGQGLSEQGKSVAESLYHMLVVGIGALAVWIGIQMILKVFQTVMKEPGESLFSRISGSVIGFSMGSVFAAYVVQCLGLLSWVQGMESLDRQLAHSFFYWFVTNWIAS</sequence>
<dbReference type="EMBL" id="BDUF01000014">
    <property type="protein sequence ID" value="GAX89125.1"/>
    <property type="molecule type" value="Genomic_DNA"/>
</dbReference>
<gene>
    <name evidence="2" type="ORF">EFBL_0743</name>
</gene>
<keyword evidence="1" id="KW-0472">Membrane</keyword>
<evidence type="ECO:0008006" key="4">
    <source>
        <dbReference type="Google" id="ProtNLM"/>
    </source>
</evidence>
<keyword evidence="3" id="KW-1185">Reference proteome</keyword>
<keyword evidence="1" id="KW-0812">Transmembrane</keyword>
<keyword evidence="1" id="KW-1133">Transmembrane helix</keyword>